<feature type="region of interest" description="Disordered" evidence="1">
    <location>
        <begin position="416"/>
        <end position="441"/>
    </location>
</feature>
<name>A0AAU9XV72_9CNID</name>
<dbReference type="InterPro" id="IPR007110">
    <property type="entry name" value="Ig-like_dom"/>
</dbReference>
<dbReference type="SUPFAM" id="SSF48726">
    <property type="entry name" value="Immunoglobulin"/>
    <property type="match status" value="2"/>
</dbReference>
<dbReference type="Pfam" id="PF13927">
    <property type="entry name" value="Ig_3"/>
    <property type="match status" value="2"/>
</dbReference>
<dbReference type="InterPro" id="IPR036179">
    <property type="entry name" value="Ig-like_dom_sf"/>
</dbReference>
<dbReference type="Proteomes" id="UP001159428">
    <property type="component" value="Unassembled WGS sequence"/>
</dbReference>
<accession>A0AAU9XV72</accession>
<dbReference type="InterPro" id="IPR003598">
    <property type="entry name" value="Ig_sub2"/>
</dbReference>
<feature type="domain" description="Ig-like" evidence="3">
    <location>
        <begin position="151"/>
        <end position="239"/>
    </location>
</feature>
<keyword evidence="5" id="KW-1185">Reference proteome</keyword>
<dbReference type="SMART" id="SM00409">
    <property type="entry name" value="IG"/>
    <property type="match status" value="3"/>
</dbReference>
<dbReference type="InterPro" id="IPR003599">
    <property type="entry name" value="Ig_sub"/>
</dbReference>
<feature type="signal peptide" evidence="2">
    <location>
        <begin position="1"/>
        <end position="21"/>
    </location>
</feature>
<evidence type="ECO:0000313" key="5">
    <source>
        <dbReference type="Proteomes" id="UP001159428"/>
    </source>
</evidence>
<dbReference type="InterPro" id="IPR013783">
    <property type="entry name" value="Ig-like_fold"/>
</dbReference>
<dbReference type="PANTHER" id="PTHR46013">
    <property type="entry name" value="VASCULAR CELL ADHESION MOLECULE 1"/>
    <property type="match status" value="1"/>
</dbReference>
<evidence type="ECO:0000259" key="3">
    <source>
        <dbReference type="PROSITE" id="PS50835"/>
    </source>
</evidence>
<dbReference type="PANTHER" id="PTHR46013:SF7">
    <property type="entry name" value="IG-LIKE DOMAIN-CONTAINING PROTEIN"/>
    <property type="match status" value="1"/>
</dbReference>
<dbReference type="EMBL" id="CALNXJ010000069">
    <property type="protein sequence ID" value="CAH3158989.1"/>
    <property type="molecule type" value="Genomic_DNA"/>
</dbReference>
<gene>
    <name evidence="4" type="ORF">PMEA_00030766</name>
</gene>
<reference evidence="4 5" key="1">
    <citation type="submission" date="2022-05" db="EMBL/GenBank/DDBJ databases">
        <authorList>
            <consortium name="Genoscope - CEA"/>
            <person name="William W."/>
        </authorList>
    </citation>
    <scope>NUCLEOTIDE SEQUENCE [LARGE SCALE GENOMIC DNA]</scope>
</reference>
<evidence type="ECO:0000256" key="1">
    <source>
        <dbReference type="SAM" id="MobiDB-lite"/>
    </source>
</evidence>
<protein>
    <recommendedName>
        <fullName evidence="3">Ig-like domain-containing protein</fullName>
    </recommendedName>
</protein>
<evidence type="ECO:0000256" key="2">
    <source>
        <dbReference type="SAM" id="SignalP"/>
    </source>
</evidence>
<dbReference type="AlphaFoldDB" id="A0AAU9XV72"/>
<feature type="domain" description="Ig-like" evidence="3">
    <location>
        <begin position="241"/>
        <end position="319"/>
    </location>
</feature>
<evidence type="ECO:0000313" key="4">
    <source>
        <dbReference type="EMBL" id="CAH3158989.1"/>
    </source>
</evidence>
<dbReference type="PROSITE" id="PS50835">
    <property type="entry name" value="IG_LIKE"/>
    <property type="match status" value="2"/>
</dbReference>
<keyword evidence="2" id="KW-0732">Signal</keyword>
<proteinExistence type="predicted"/>
<feature type="region of interest" description="Disordered" evidence="1">
    <location>
        <begin position="524"/>
        <end position="550"/>
    </location>
</feature>
<feature type="chain" id="PRO_5043415195" description="Ig-like domain-containing protein" evidence="2">
    <location>
        <begin position="22"/>
        <end position="550"/>
    </location>
</feature>
<sequence length="550" mass="59393">MIRHFKFICVCIFLIPQPTDGGSVTWYEPSPERTTSNTAEVLPPGIVQVYEGSSATLNWNFNVSVGLGLGFVIKFNAVGIISIRADGSASGPIRAEFQKRFNARASPQSASLSISPVTIADDKSNGEFSCELSDANGDTWKRAIQVHVIVPINGAGITGDATVLEGKNLQLSCETSSQIEPNITWTKEKPGKQGNTSVVQEGKVLTIKNIDRSDAGTFTCTAYNGFGEPENQMVYVDVTYPVTIVKFQTEYLVDVQENVTLNCEAEGNPPPTYTWTPCNDLTQVCSTNTLNISQVLNDASYICRVANLHGDDSKTANVYIGGNVIYITIVITSEISGDEKYNQSSLLEKLKKPLREAFADKLGYEGVQLIGVRFGSIIVDLALKFNSTTKEKDVLIILNNVAKDGKLGEFSVGAIKGTRPDVEPTSKGTPTPTDDPSGGKKVTVHCREADNQYAAAGPNVNYRASNPSSEPSVTYEVANRSFEGRRGNKAGAPGEQLPEYAVVDKTKKKKKTPKPGELQYAELGELTGRGQKATMPRVSGTDTVYADIKS</sequence>
<dbReference type="Gene3D" id="2.60.40.10">
    <property type="entry name" value="Immunoglobulins"/>
    <property type="match status" value="3"/>
</dbReference>
<organism evidence="4 5">
    <name type="scientific">Pocillopora meandrina</name>
    <dbReference type="NCBI Taxonomy" id="46732"/>
    <lineage>
        <taxon>Eukaryota</taxon>
        <taxon>Metazoa</taxon>
        <taxon>Cnidaria</taxon>
        <taxon>Anthozoa</taxon>
        <taxon>Hexacorallia</taxon>
        <taxon>Scleractinia</taxon>
        <taxon>Astrocoeniina</taxon>
        <taxon>Pocilloporidae</taxon>
        <taxon>Pocillopora</taxon>
    </lineage>
</organism>
<dbReference type="SMART" id="SM00408">
    <property type="entry name" value="IGc2"/>
    <property type="match status" value="2"/>
</dbReference>
<comment type="caution">
    <text evidence="4">The sequence shown here is derived from an EMBL/GenBank/DDBJ whole genome shotgun (WGS) entry which is preliminary data.</text>
</comment>